<dbReference type="SUPFAM" id="SSF51316">
    <property type="entry name" value="Mss4-like"/>
    <property type="match status" value="1"/>
</dbReference>
<dbReference type="NCBIfam" id="TIGR00357">
    <property type="entry name" value="peptide-methionine (R)-S-oxide reductase MsrB"/>
    <property type="match status" value="1"/>
</dbReference>
<evidence type="ECO:0000256" key="1">
    <source>
        <dbReference type="ARBA" id="ARBA00005591"/>
    </source>
</evidence>
<dbReference type="EC" id="1.8.4.12" evidence="8"/>
<evidence type="ECO:0000256" key="8">
    <source>
        <dbReference type="HAMAP-Rule" id="MF_01400"/>
    </source>
</evidence>
<dbReference type="Gene3D" id="2.170.150.20">
    <property type="entry name" value="Peptide methionine sulfoxide reductase"/>
    <property type="match status" value="1"/>
</dbReference>
<comment type="function">
    <text evidence="9">Has an important function as a repair enzyme for proteins that have been inactivated by oxidation. Catalyzes the reversible oxidation-reduction of methionine sulfoxide in proteins to methionine.</text>
</comment>
<feature type="domain" description="MsrB" evidence="10">
    <location>
        <begin position="179"/>
        <end position="302"/>
    </location>
</feature>
<dbReference type="PANTHER" id="PTHR43774:SF1">
    <property type="entry name" value="PEPTIDE METHIONINE SULFOXIDE REDUCTASE MSRA 2"/>
    <property type="match status" value="1"/>
</dbReference>
<evidence type="ECO:0000256" key="5">
    <source>
        <dbReference type="ARBA" id="ARBA00047806"/>
    </source>
</evidence>
<dbReference type="EMBL" id="VTEU01000005">
    <property type="protein sequence ID" value="TYS58119.1"/>
    <property type="molecule type" value="Genomic_DNA"/>
</dbReference>
<proteinExistence type="inferred from homology"/>
<dbReference type="SUPFAM" id="SSF55068">
    <property type="entry name" value="Peptide methionine sulfoxide reductase"/>
    <property type="match status" value="1"/>
</dbReference>
<keyword evidence="3 8" id="KW-0560">Oxidoreductase</keyword>
<accession>A0AA95B6G9</accession>
<sequence>MMNKLEKATFAGGCFWCMVKPFDEQDGIEEVVSGYTGGHKENPTYKEVCSETTGHYEAVQITFNPEIFPYEKLLDVFWSQIDPTDAGGQFHDRGDSYRTAIFYHSNEQKEIAEKSKQDLNQSGRFKDPIVTEILPAKPFYAAEEYHQDYYKKNPFRYKMYQAGSGRAAFIKEHWKKDKSEDLKKKLTPMQYEVTQNNGTEPPFKNEFWNHTEEGIYVDIVSGEPLFSSLDKYDAGCGWPSFTKPINKEQVKEEMDVSHRMVRMEVRSKEGDSHLGHVFEDGPVDKGGLRYCINSAALRFIPVSQLEQEGYGEYKKLF</sequence>
<dbReference type="AlphaFoldDB" id="A0AA95B6G9"/>
<gene>
    <name evidence="9 11" type="primary">msrA</name>
    <name evidence="8" type="synonym">msrB</name>
    <name evidence="11" type="ORF">FZC74_14095</name>
</gene>
<comment type="caution">
    <text evidence="8">Lacks conserved residue(s) required for the propagation of feature annotation.</text>
</comment>
<dbReference type="Pfam" id="PF01625">
    <property type="entry name" value="PMSR"/>
    <property type="match status" value="1"/>
</dbReference>
<evidence type="ECO:0000256" key="6">
    <source>
        <dbReference type="ARBA" id="ARBA00048488"/>
    </source>
</evidence>
<dbReference type="InterPro" id="IPR002579">
    <property type="entry name" value="Met_Sox_Rdtase_MsrB_dom"/>
</dbReference>
<dbReference type="GO" id="GO:0008113">
    <property type="term" value="F:peptide-methionine (S)-S-oxide reductase activity"/>
    <property type="evidence" value="ECO:0007669"/>
    <property type="project" value="UniProtKB-UniRule"/>
</dbReference>
<evidence type="ECO:0000259" key="10">
    <source>
        <dbReference type="PROSITE" id="PS51790"/>
    </source>
</evidence>
<evidence type="ECO:0000313" key="12">
    <source>
        <dbReference type="Proteomes" id="UP000323393"/>
    </source>
</evidence>
<dbReference type="FunFam" id="2.170.150.20:FF:000003">
    <property type="entry name" value="Peptide methionine sulfoxide reductase MsrB"/>
    <property type="match status" value="1"/>
</dbReference>
<comment type="similarity">
    <text evidence="1 9">Belongs to the MsrA Met sulfoxide reductase family.</text>
</comment>
<comment type="similarity">
    <text evidence="2 8">Belongs to the MsrB Met sulfoxide reductase family.</text>
</comment>
<evidence type="ECO:0000313" key="11">
    <source>
        <dbReference type="EMBL" id="TYS58119.1"/>
    </source>
</evidence>
<dbReference type="PROSITE" id="PS51790">
    <property type="entry name" value="MSRB"/>
    <property type="match status" value="1"/>
</dbReference>
<dbReference type="HAMAP" id="MF_01400">
    <property type="entry name" value="MsrB"/>
    <property type="match status" value="1"/>
</dbReference>
<dbReference type="InterPro" id="IPR002569">
    <property type="entry name" value="Met_Sox_Rdtase_MsrA_dom"/>
</dbReference>
<keyword evidence="4" id="KW-0511">Multifunctional enzyme</keyword>
<dbReference type="HAMAP" id="MF_01401">
    <property type="entry name" value="MsrA"/>
    <property type="match status" value="1"/>
</dbReference>
<dbReference type="Pfam" id="PF01641">
    <property type="entry name" value="SelR"/>
    <property type="match status" value="1"/>
</dbReference>
<evidence type="ECO:0000256" key="9">
    <source>
        <dbReference type="HAMAP-Rule" id="MF_01401"/>
    </source>
</evidence>
<dbReference type="PANTHER" id="PTHR43774">
    <property type="entry name" value="PEPTIDE METHIONINE SULFOXIDE REDUCTASE"/>
    <property type="match status" value="1"/>
</dbReference>
<protein>
    <recommendedName>
        <fullName evidence="8 9">Multifunctional fusion protein</fullName>
    </recommendedName>
    <domain>
        <recommendedName>
            <fullName evidence="9">Peptide methionine sulfoxide reductase MsrA</fullName>
            <shortName evidence="9">Protein-methionine-S-oxide reductase</shortName>
            <ecNumber evidence="9">1.8.4.11</ecNumber>
        </recommendedName>
        <alternativeName>
            <fullName evidence="9">Peptide-methionine (S)-S-oxide reductase</fullName>
            <shortName evidence="9">Peptide Met(O) reductase</shortName>
        </alternativeName>
    </domain>
    <domain>
        <recommendedName>
            <fullName evidence="8">Peptide methionine sulfoxide reductase MsrB</fullName>
            <ecNumber evidence="8">1.8.4.12</ecNumber>
        </recommendedName>
        <alternativeName>
            <fullName evidence="8">Peptide-methionine (R)-S-oxide reductase</fullName>
        </alternativeName>
    </domain>
</protein>
<comment type="catalytic activity">
    <reaction evidence="6 8">
        <text>L-methionyl-[protein] + [thioredoxin]-disulfide + H2O = L-methionyl-(R)-S-oxide-[protein] + [thioredoxin]-dithiol</text>
        <dbReference type="Rhea" id="RHEA:24164"/>
        <dbReference type="Rhea" id="RHEA-COMP:10698"/>
        <dbReference type="Rhea" id="RHEA-COMP:10700"/>
        <dbReference type="Rhea" id="RHEA-COMP:12313"/>
        <dbReference type="Rhea" id="RHEA-COMP:12314"/>
        <dbReference type="ChEBI" id="CHEBI:15377"/>
        <dbReference type="ChEBI" id="CHEBI:16044"/>
        <dbReference type="ChEBI" id="CHEBI:29950"/>
        <dbReference type="ChEBI" id="CHEBI:45764"/>
        <dbReference type="ChEBI" id="CHEBI:50058"/>
        <dbReference type="EC" id="1.8.4.12"/>
    </reaction>
</comment>
<evidence type="ECO:0000256" key="3">
    <source>
        <dbReference type="ARBA" id="ARBA00023002"/>
    </source>
</evidence>
<comment type="catalytic activity">
    <reaction evidence="5 9">
        <text>L-methionyl-[protein] + [thioredoxin]-disulfide + H2O = L-methionyl-(S)-S-oxide-[protein] + [thioredoxin]-dithiol</text>
        <dbReference type="Rhea" id="RHEA:14217"/>
        <dbReference type="Rhea" id="RHEA-COMP:10698"/>
        <dbReference type="Rhea" id="RHEA-COMP:10700"/>
        <dbReference type="Rhea" id="RHEA-COMP:12313"/>
        <dbReference type="Rhea" id="RHEA-COMP:12315"/>
        <dbReference type="ChEBI" id="CHEBI:15377"/>
        <dbReference type="ChEBI" id="CHEBI:16044"/>
        <dbReference type="ChEBI" id="CHEBI:29950"/>
        <dbReference type="ChEBI" id="CHEBI:44120"/>
        <dbReference type="ChEBI" id="CHEBI:50058"/>
        <dbReference type="EC" id="1.8.4.11"/>
    </reaction>
</comment>
<reference evidence="11 12" key="1">
    <citation type="submission" date="2019-08" db="EMBL/GenBank/DDBJ databases">
        <title>Bacillus genomes from the desert of Cuatro Cienegas, Coahuila.</title>
        <authorList>
            <person name="Olmedo-Alvarez G."/>
        </authorList>
    </citation>
    <scope>NUCLEOTIDE SEQUENCE [LARGE SCALE GENOMIC DNA]</scope>
    <source>
        <strain evidence="11 12">CH88_3T</strain>
    </source>
</reference>
<evidence type="ECO:0000256" key="2">
    <source>
        <dbReference type="ARBA" id="ARBA00007174"/>
    </source>
</evidence>
<dbReference type="RefSeq" id="WP_148966338.1">
    <property type="nucleotide sequence ID" value="NZ_VTEU01000005.1"/>
</dbReference>
<dbReference type="Proteomes" id="UP000323393">
    <property type="component" value="Unassembled WGS sequence"/>
</dbReference>
<name>A0AA95B6G9_9BACI</name>
<dbReference type="FunFam" id="3.30.1060.10:FF:000003">
    <property type="entry name" value="Peptide methionine sulfoxide reductase MsrA"/>
    <property type="match status" value="1"/>
</dbReference>
<dbReference type="InterPro" id="IPR036509">
    <property type="entry name" value="Met_Sox_Rdtase_MsrA_sf"/>
</dbReference>
<dbReference type="EC" id="1.8.4.11" evidence="9"/>
<dbReference type="GO" id="GO:0033743">
    <property type="term" value="F:peptide-methionine (R)-S-oxide reductase activity"/>
    <property type="evidence" value="ECO:0007669"/>
    <property type="project" value="UniProtKB-UniRule"/>
</dbReference>
<evidence type="ECO:0000256" key="4">
    <source>
        <dbReference type="ARBA" id="ARBA00023268"/>
    </source>
</evidence>
<feature type="active site" description="Nucleophile" evidence="8">
    <location>
        <position position="291"/>
    </location>
</feature>
<comment type="catalytic activity">
    <reaction evidence="7 9">
        <text>[thioredoxin]-disulfide + L-methionine + H2O = L-methionine (S)-S-oxide + [thioredoxin]-dithiol</text>
        <dbReference type="Rhea" id="RHEA:19993"/>
        <dbReference type="Rhea" id="RHEA-COMP:10698"/>
        <dbReference type="Rhea" id="RHEA-COMP:10700"/>
        <dbReference type="ChEBI" id="CHEBI:15377"/>
        <dbReference type="ChEBI" id="CHEBI:29950"/>
        <dbReference type="ChEBI" id="CHEBI:50058"/>
        <dbReference type="ChEBI" id="CHEBI:57844"/>
        <dbReference type="ChEBI" id="CHEBI:58772"/>
        <dbReference type="EC" id="1.8.4.11"/>
    </reaction>
</comment>
<organism evidence="11 12">
    <name type="scientific">Sutcliffiella horikoshii</name>
    <dbReference type="NCBI Taxonomy" id="79883"/>
    <lineage>
        <taxon>Bacteria</taxon>
        <taxon>Bacillati</taxon>
        <taxon>Bacillota</taxon>
        <taxon>Bacilli</taxon>
        <taxon>Bacillales</taxon>
        <taxon>Bacillaceae</taxon>
        <taxon>Sutcliffiella</taxon>
    </lineage>
</organism>
<comment type="caution">
    <text evidence="11">The sequence shown here is derived from an EMBL/GenBank/DDBJ whole genome shotgun (WGS) entry which is preliminary data.</text>
</comment>
<dbReference type="Gene3D" id="3.30.1060.10">
    <property type="entry name" value="Peptide methionine sulphoxide reductase MsrA"/>
    <property type="match status" value="1"/>
</dbReference>
<feature type="active site" evidence="9">
    <location>
        <position position="14"/>
    </location>
</feature>
<dbReference type="InterPro" id="IPR011057">
    <property type="entry name" value="Mss4-like_sf"/>
</dbReference>
<evidence type="ECO:0000256" key="7">
    <source>
        <dbReference type="ARBA" id="ARBA00048782"/>
    </source>
</evidence>
<dbReference type="NCBIfam" id="TIGR00401">
    <property type="entry name" value="msrA"/>
    <property type="match status" value="1"/>
</dbReference>